<dbReference type="Proteomes" id="UP000238164">
    <property type="component" value="Chromosome 1"/>
</dbReference>
<evidence type="ECO:0000259" key="8">
    <source>
        <dbReference type="Pfam" id="PF00933"/>
    </source>
</evidence>
<dbReference type="GO" id="GO:0009254">
    <property type="term" value="P:peptidoglycan turnover"/>
    <property type="evidence" value="ECO:0007669"/>
    <property type="project" value="TreeGrafter"/>
</dbReference>
<evidence type="ECO:0000256" key="2">
    <source>
        <dbReference type="ARBA" id="ARBA00005336"/>
    </source>
</evidence>
<dbReference type="PROSITE" id="PS51257">
    <property type="entry name" value="PROKAR_LIPOPROTEIN"/>
    <property type="match status" value="1"/>
</dbReference>
<dbReference type="SUPFAM" id="SSF51445">
    <property type="entry name" value="(Trans)glycosidases"/>
    <property type="match status" value="1"/>
</dbReference>
<dbReference type="InterPro" id="IPR019800">
    <property type="entry name" value="Glyco_hydro_3_AS"/>
</dbReference>
<keyword evidence="7" id="KW-0732">Signal</keyword>
<protein>
    <recommendedName>
        <fullName evidence="3">beta-N-acetylhexosaminidase</fullName>
        <ecNumber evidence="3">3.2.1.52</ecNumber>
    </recommendedName>
</protein>
<dbReference type="InterPro" id="IPR001764">
    <property type="entry name" value="Glyco_hydro_3_N"/>
</dbReference>
<dbReference type="Gene3D" id="3.20.20.300">
    <property type="entry name" value="Glycoside hydrolase, family 3, N-terminal domain"/>
    <property type="match status" value="1"/>
</dbReference>
<evidence type="ECO:0000313" key="9">
    <source>
        <dbReference type="EMBL" id="SPD88725.1"/>
    </source>
</evidence>
<evidence type="ECO:0000256" key="3">
    <source>
        <dbReference type="ARBA" id="ARBA00012663"/>
    </source>
</evidence>
<keyword evidence="5" id="KW-0326">Glycosidase</keyword>
<dbReference type="InterPro" id="IPR017853">
    <property type="entry name" value="GH"/>
</dbReference>
<feature type="signal peptide" evidence="7">
    <location>
        <begin position="1"/>
        <end position="21"/>
    </location>
</feature>
<dbReference type="PROSITE" id="PS00775">
    <property type="entry name" value="GLYCOSYL_HYDROL_F3"/>
    <property type="match status" value="1"/>
</dbReference>
<sequence>MRLAAALTALALLGGCTVAPAPTPSVEPVETTTVSTSAASTVSASASPTPSTSTETASPAGRCAAALVDDMTLRERAGQLVMVGVTTASAAEVKVLKDQKIGSVILMGQHTDGVAGVRKVVARLSWKGQSVPLLVAVDQEGGVVQRLRGKGFDTIPSARVQATWKDSTLQSSAGRWGRQLAAAGVTWTLAPVADVVPADMTSRNAPIGALRRGYGSKPAAVAAKVTAFVRGMGDSGVATSAKHFPGIGRVVGNTDFTAGVVDRVTTADDPYLQPFRSAVEAGTASIMVSTVTYTRIDAKHPAVFSPAVIGLIRKQLGFDGVVISDDLGAAKSMAAVPSRRRAVDFVKAGGDVAITVAPGLAAAFVQGIVSAADDNTSVEAQVRRAAIRVVTMKVDQGLVPCR</sequence>
<dbReference type="InterPro" id="IPR036962">
    <property type="entry name" value="Glyco_hydro_3_N_sf"/>
</dbReference>
<accession>A0A2N9JL12</accession>
<dbReference type="InterPro" id="IPR050226">
    <property type="entry name" value="NagZ_Beta-hexosaminidase"/>
</dbReference>
<feature type="region of interest" description="Disordered" evidence="6">
    <location>
        <begin position="21"/>
        <end position="60"/>
    </location>
</feature>
<dbReference type="EC" id="3.2.1.52" evidence="3"/>
<dbReference type="EMBL" id="LT985188">
    <property type="protein sequence ID" value="SPD88725.1"/>
    <property type="molecule type" value="Genomic_DNA"/>
</dbReference>
<dbReference type="KEGG" id="mgg:MPLG2_3695"/>
<dbReference type="RefSeq" id="WP_231935709.1">
    <property type="nucleotide sequence ID" value="NZ_BAAAGO010000038.1"/>
</dbReference>
<dbReference type="Pfam" id="PF00933">
    <property type="entry name" value="Glyco_hydro_3"/>
    <property type="match status" value="1"/>
</dbReference>
<dbReference type="PANTHER" id="PTHR30480">
    <property type="entry name" value="BETA-HEXOSAMINIDASE-RELATED"/>
    <property type="match status" value="1"/>
</dbReference>
<proteinExistence type="inferred from homology"/>
<dbReference type="GO" id="GO:0004563">
    <property type="term" value="F:beta-N-acetylhexosaminidase activity"/>
    <property type="evidence" value="ECO:0007669"/>
    <property type="project" value="UniProtKB-EC"/>
</dbReference>
<feature type="chain" id="PRO_5014906101" description="beta-N-acetylhexosaminidase" evidence="7">
    <location>
        <begin position="22"/>
        <end position="402"/>
    </location>
</feature>
<evidence type="ECO:0000256" key="1">
    <source>
        <dbReference type="ARBA" id="ARBA00001231"/>
    </source>
</evidence>
<evidence type="ECO:0000256" key="7">
    <source>
        <dbReference type="SAM" id="SignalP"/>
    </source>
</evidence>
<comment type="similarity">
    <text evidence="2">Belongs to the glycosyl hydrolase 3 family.</text>
</comment>
<dbReference type="GO" id="GO:0005975">
    <property type="term" value="P:carbohydrate metabolic process"/>
    <property type="evidence" value="ECO:0007669"/>
    <property type="project" value="InterPro"/>
</dbReference>
<feature type="domain" description="Glycoside hydrolase family 3 N-terminal" evidence="8">
    <location>
        <begin position="72"/>
        <end position="391"/>
    </location>
</feature>
<evidence type="ECO:0000256" key="5">
    <source>
        <dbReference type="ARBA" id="ARBA00023295"/>
    </source>
</evidence>
<dbReference type="AlphaFoldDB" id="A0A2N9JL12"/>
<evidence type="ECO:0000313" key="10">
    <source>
        <dbReference type="Proteomes" id="UP000238164"/>
    </source>
</evidence>
<evidence type="ECO:0000256" key="4">
    <source>
        <dbReference type="ARBA" id="ARBA00022801"/>
    </source>
</evidence>
<reference evidence="9 10" key="1">
    <citation type="submission" date="2018-02" db="EMBL/GenBank/DDBJ databases">
        <authorList>
            <person name="Cohen D.B."/>
            <person name="Kent A.D."/>
        </authorList>
    </citation>
    <scope>NUCLEOTIDE SEQUENCE [LARGE SCALE GENOMIC DNA]</scope>
    <source>
        <strain evidence="9">1</strain>
    </source>
</reference>
<dbReference type="PANTHER" id="PTHR30480:SF13">
    <property type="entry name" value="BETA-HEXOSAMINIDASE"/>
    <property type="match status" value="1"/>
</dbReference>
<gene>
    <name evidence="9" type="ORF">MPLG2_3695</name>
</gene>
<name>A0A2N9JL12_9ACTN</name>
<keyword evidence="10" id="KW-1185">Reference proteome</keyword>
<evidence type="ECO:0000256" key="6">
    <source>
        <dbReference type="SAM" id="MobiDB-lite"/>
    </source>
</evidence>
<organism evidence="9 10">
    <name type="scientific">Micropruina glycogenica</name>
    <dbReference type="NCBI Taxonomy" id="75385"/>
    <lineage>
        <taxon>Bacteria</taxon>
        <taxon>Bacillati</taxon>
        <taxon>Actinomycetota</taxon>
        <taxon>Actinomycetes</taxon>
        <taxon>Propionibacteriales</taxon>
        <taxon>Nocardioidaceae</taxon>
        <taxon>Micropruina</taxon>
    </lineage>
</organism>
<keyword evidence="4 9" id="KW-0378">Hydrolase</keyword>
<comment type="catalytic activity">
    <reaction evidence="1">
        <text>Hydrolysis of terminal non-reducing N-acetyl-D-hexosamine residues in N-acetyl-beta-D-hexosaminides.</text>
        <dbReference type="EC" id="3.2.1.52"/>
    </reaction>
</comment>